<accession>E6SSL7</accession>
<dbReference type="RefSeq" id="WP_013545827.1">
    <property type="nucleotide sequence ID" value="NC_014933.1"/>
</dbReference>
<dbReference type="SUPFAM" id="SSF49464">
    <property type="entry name" value="Carboxypeptidase regulatory domain-like"/>
    <property type="match status" value="1"/>
</dbReference>
<dbReference type="GO" id="GO:0009279">
    <property type="term" value="C:cell outer membrane"/>
    <property type="evidence" value="ECO:0007669"/>
    <property type="project" value="UniProtKB-SubCell"/>
</dbReference>
<evidence type="ECO:0000256" key="4">
    <source>
        <dbReference type="ARBA" id="ARBA00022692"/>
    </source>
</evidence>
<dbReference type="InterPro" id="IPR008969">
    <property type="entry name" value="CarboxyPept-like_regulatory"/>
</dbReference>
<keyword evidence="3 8" id="KW-1134">Transmembrane beta strand</keyword>
<sequence length="1106" mass="123220">MKKVKLFVLSAGCALLVGIVPPLPAYAVPVADSVWQQNGRTVTCYVKDAHDAVIGANVLIKGTANGVITDVNGKAVLQNVTPDATLVISYIGYVSQEVRVQGRSSFTVVLAEDARALDEVVVVGYGTQKKVNLTGAVEQVTGDVFEGRPTANVAQMLMGAVPNLNISLSDGKPNRSASLNVRGTTSIGQGGSALVLIDGVEGSIDMLNPNDIESISVLKDAAASSIYGARAPYGVVLVTTKHPVKNKTKVSYSANLTLQRPTSVPDIVTDGYTWAEHFYEAYYGFQRSTPSGINKSQQFSTAWLEEYKKRKEEGNLGTVVSDGSWGTTKGRYVYFNDQTDIYGTLYKDNVFSQTHNLSVSGSEGKFDYFLSGRYYAYDGLFDSDTQTDRYKKLNMRAKVGYQLYDWLKIGNNMEIAHDNYYNPVTYSEGTGNVWRNIADEGHPSSPVFNPDGTMSYSAVYSFGDFLYGNSGRKTKNNLTRSTTSLAATFLDNKLRFNADFTYSDRNYYQTIKRVKSKYSRTAGVEETISGTQSYISETQRNVNYLGTNAYGEYEDTFAGKHYFKAMLGYNYEQSQTKQLYAYNDDLLTENVENINMAMGTDSRSITSSWSKWRTVGSFFRLNYGYDNRYLLEVNGRYDGSSKFPANQRWAFFPSVSAGWRVNEEHWFKVAPSLVSNLKLRASYGSLGNGNVSAYSYDESFAFSTSGRIFNGVKPRYTSIPSEIPESLTWETSQTFDVGVDLGFFNSRLTMSGDYYVRKTKDMYTQGPTLPDVFGATSPKGNYADMSTRGYEVSVAWNDAVELAGKSLHYYVKATLADYRSTIDKYNNSTKAIGSSNSPNYYEGMKIGEIWGYVSNGLWQSQADIDAAEAAAKAAGQKYYMPGIQTEKNYKLYPGDIKIEDLNGNGYIDRGSGTADDPGDRKIIGNSEPRYIYSFTLGGDWNRIFFSAFFQGVGKQDWYPNGETSAFWGQYNRPYNQMPKWHLGNYWTEDNTDAYLPRYAGYYRPAYSGGSNANTRYLQNVAYLRLKNIQIGYNLPEEWIKPLKLTAASIYFSGENLFTWSPLYKHSRDLDVTNIYGSDADLSSSNVGDGNNYPTMKSFSIGVNLTF</sequence>
<dbReference type="OrthoDB" id="778480at2"/>
<feature type="domain" description="TonB-dependent receptor plug" evidence="12">
    <location>
        <begin position="130"/>
        <end position="235"/>
    </location>
</feature>
<evidence type="ECO:0000256" key="9">
    <source>
        <dbReference type="RuleBase" id="RU003357"/>
    </source>
</evidence>
<evidence type="ECO:0000256" key="2">
    <source>
        <dbReference type="ARBA" id="ARBA00022448"/>
    </source>
</evidence>
<evidence type="ECO:0000313" key="14">
    <source>
        <dbReference type="Proteomes" id="UP000008630"/>
    </source>
</evidence>
<dbReference type="EMBL" id="CP002352">
    <property type="protein sequence ID" value="ADV42189.1"/>
    <property type="molecule type" value="Genomic_DNA"/>
</dbReference>
<evidence type="ECO:0000259" key="12">
    <source>
        <dbReference type="Pfam" id="PF07715"/>
    </source>
</evidence>
<dbReference type="PROSITE" id="PS52016">
    <property type="entry name" value="TONB_DEPENDENT_REC_3"/>
    <property type="match status" value="1"/>
</dbReference>
<dbReference type="NCBIfam" id="TIGR04056">
    <property type="entry name" value="OMP_RagA_SusC"/>
    <property type="match status" value="1"/>
</dbReference>
<keyword evidence="4 8" id="KW-0812">Transmembrane</keyword>
<comment type="subcellular location">
    <subcellularLocation>
        <location evidence="1 8">Cell outer membrane</location>
        <topology evidence="1 8">Multi-pass membrane protein</topology>
    </subcellularLocation>
</comment>
<keyword evidence="5 9" id="KW-0798">TonB box</keyword>
<keyword evidence="14" id="KW-1185">Reference proteome</keyword>
<dbReference type="InterPro" id="IPR037066">
    <property type="entry name" value="Plug_dom_sf"/>
</dbReference>
<dbReference type="Proteomes" id="UP000008630">
    <property type="component" value="Chromosome"/>
</dbReference>
<keyword evidence="6 8" id="KW-0472">Membrane</keyword>
<dbReference type="InterPro" id="IPR039426">
    <property type="entry name" value="TonB-dep_rcpt-like"/>
</dbReference>
<organism evidence="13 14">
    <name type="scientific">Bacteroides helcogenes (strain ATCC 35417 / DSM 20613 / JCM 6297 / CCUG 15421 / P 36-108)</name>
    <dbReference type="NCBI Taxonomy" id="693979"/>
    <lineage>
        <taxon>Bacteria</taxon>
        <taxon>Pseudomonadati</taxon>
        <taxon>Bacteroidota</taxon>
        <taxon>Bacteroidia</taxon>
        <taxon>Bacteroidales</taxon>
        <taxon>Bacteroidaceae</taxon>
        <taxon>Bacteroides</taxon>
    </lineage>
</organism>
<dbReference type="PATRIC" id="fig|693979.3.peg.167"/>
<dbReference type="InterPro" id="IPR012910">
    <property type="entry name" value="Plug_dom"/>
</dbReference>
<dbReference type="Pfam" id="PF00593">
    <property type="entry name" value="TonB_dep_Rec_b-barrel"/>
    <property type="match status" value="1"/>
</dbReference>
<keyword evidence="7 8" id="KW-0998">Cell outer membrane</keyword>
<dbReference type="NCBIfam" id="TIGR04057">
    <property type="entry name" value="SusC_RagA_signa"/>
    <property type="match status" value="1"/>
</dbReference>
<feature type="signal peptide" evidence="10">
    <location>
        <begin position="1"/>
        <end position="27"/>
    </location>
</feature>
<dbReference type="STRING" id="693979.Bache_0159"/>
<keyword evidence="10" id="KW-0732">Signal</keyword>
<evidence type="ECO:0000256" key="7">
    <source>
        <dbReference type="ARBA" id="ARBA00023237"/>
    </source>
</evidence>
<evidence type="ECO:0000256" key="3">
    <source>
        <dbReference type="ARBA" id="ARBA00022452"/>
    </source>
</evidence>
<evidence type="ECO:0000313" key="13">
    <source>
        <dbReference type="EMBL" id="ADV42189.1"/>
    </source>
</evidence>
<dbReference type="eggNOG" id="COG1629">
    <property type="taxonomic scope" value="Bacteria"/>
</dbReference>
<keyword evidence="13" id="KW-0675">Receptor</keyword>
<evidence type="ECO:0000256" key="5">
    <source>
        <dbReference type="ARBA" id="ARBA00023077"/>
    </source>
</evidence>
<protein>
    <submittedName>
        <fullName evidence="13">TonB-dependent receptor</fullName>
    </submittedName>
</protein>
<dbReference type="Gene3D" id="2.40.170.20">
    <property type="entry name" value="TonB-dependent receptor, beta-barrel domain"/>
    <property type="match status" value="1"/>
</dbReference>
<reference key="1">
    <citation type="submission" date="2010-11" db="EMBL/GenBank/DDBJ databases">
        <title>The complete genome of Bacteroides helcogenes P 36-108.</title>
        <authorList>
            <consortium name="US DOE Joint Genome Institute (JGI-PGF)"/>
            <person name="Lucas S."/>
            <person name="Copeland A."/>
            <person name="Lapidus A."/>
            <person name="Bruce D."/>
            <person name="Goodwin L."/>
            <person name="Pitluck S."/>
            <person name="Kyrpides N."/>
            <person name="Mavromatis K."/>
            <person name="Ivanova N."/>
            <person name="Zeytun A."/>
            <person name="Brettin T."/>
            <person name="Detter J.C."/>
            <person name="Tapia R."/>
            <person name="Han C."/>
            <person name="Land M."/>
            <person name="Hauser L."/>
            <person name="Markowitz V."/>
            <person name="Cheng J.-F."/>
            <person name="Hugenholtz P."/>
            <person name="Woyke T."/>
            <person name="Wu D."/>
            <person name="Gronow S."/>
            <person name="Wellnitz S."/>
            <person name="Brambilla E."/>
            <person name="Klenk H.-P."/>
            <person name="Eisen J.A."/>
        </authorList>
    </citation>
    <scope>NUCLEOTIDE SEQUENCE</scope>
    <source>
        <strain>P 36-108</strain>
    </source>
</reference>
<dbReference type="Pfam" id="PF13715">
    <property type="entry name" value="CarbopepD_reg_2"/>
    <property type="match status" value="1"/>
</dbReference>
<dbReference type="InterPro" id="IPR036942">
    <property type="entry name" value="Beta-barrel_TonB_sf"/>
</dbReference>
<dbReference type="InterPro" id="IPR023997">
    <property type="entry name" value="TonB-dep_OMP_SusC/RagA_CS"/>
</dbReference>
<dbReference type="Gene3D" id="2.60.40.1120">
    <property type="entry name" value="Carboxypeptidase-like, regulatory domain"/>
    <property type="match status" value="1"/>
</dbReference>
<evidence type="ECO:0000259" key="11">
    <source>
        <dbReference type="Pfam" id="PF00593"/>
    </source>
</evidence>
<evidence type="ECO:0000256" key="6">
    <source>
        <dbReference type="ARBA" id="ARBA00023136"/>
    </source>
</evidence>
<dbReference type="HOGENOM" id="CLU_004317_1_1_10"/>
<dbReference type="InterPro" id="IPR023996">
    <property type="entry name" value="TonB-dep_OMP_SusC/RagA"/>
</dbReference>
<gene>
    <name evidence="13" type="ordered locus">Bache_0159</name>
</gene>
<keyword evidence="2 8" id="KW-0813">Transport</keyword>
<comment type="similarity">
    <text evidence="8 9">Belongs to the TonB-dependent receptor family.</text>
</comment>
<feature type="domain" description="TonB-dependent receptor-like beta-barrel" evidence="11">
    <location>
        <begin position="449"/>
        <end position="823"/>
    </location>
</feature>
<feature type="chain" id="PRO_5003211561" evidence="10">
    <location>
        <begin position="28"/>
        <end position="1106"/>
    </location>
</feature>
<dbReference type="Gene3D" id="2.170.130.10">
    <property type="entry name" value="TonB-dependent receptor, plug domain"/>
    <property type="match status" value="1"/>
</dbReference>
<proteinExistence type="inferred from homology"/>
<dbReference type="InterPro" id="IPR000531">
    <property type="entry name" value="Beta-barrel_TonB"/>
</dbReference>
<dbReference type="Pfam" id="PF07715">
    <property type="entry name" value="Plug"/>
    <property type="match status" value="1"/>
</dbReference>
<dbReference type="KEGG" id="bhl:Bache_0159"/>
<reference evidence="13 14" key="2">
    <citation type="journal article" date="2011" name="Stand. Genomic Sci.">
        <title>Complete genome sequence of Bacteroides helcogenes type strain (P 36-108).</title>
        <authorList>
            <person name="Pati A."/>
            <person name="Gronow S."/>
            <person name="Zeytun A."/>
            <person name="Lapidus A."/>
            <person name="Nolan M."/>
            <person name="Hammon N."/>
            <person name="Deshpande S."/>
            <person name="Cheng J.F."/>
            <person name="Tapia R."/>
            <person name="Han C."/>
            <person name="Goodwin L."/>
            <person name="Pitluck S."/>
            <person name="Liolios K."/>
            <person name="Pagani I."/>
            <person name="Ivanova N."/>
            <person name="Mavromatis K."/>
            <person name="Chen A."/>
            <person name="Palaniappan K."/>
            <person name="Land M."/>
            <person name="Hauser L."/>
            <person name="Chang Y.J."/>
            <person name="Jeffries C.D."/>
            <person name="Detter J.C."/>
            <person name="Brambilla E."/>
            <person name="Rohde M."/>
            <person name="Goker M."/>
            <person name="Woyke T."/>
            <person name="Bristow J."/>
            <person name="Eisen J.A."/>
            <person name="Markowitz V."/>
            <person name="Hugenholtz P."/>
            <person name="Kyrpides N.C."/>
            <person name="Klenk H.P."/>
            <person name="Lucas S."/>
        </authorList>
    </citation>
    <scope>NUCLEOTIDE SEQUENCE [LARGE SCALE GENOMIC DNA]</scope>
    <source>
        <strain evidence="14">ATCC 35417 / DSM 20613 / JCM 6297 / CCUG 15421 / P 36-108</strain>
    </source>
</reference>
<evidence type="ECO:0000256" key="1">
    <source>
        <dbReference type="ARBA" id="ARBA00004571"/>
    </source>
</evidence>
<dbReference type="SUPFAM" id="SSF56935">
    <property type="entry name" value="Porins"/>
    <property type="match status" value="1"/>
</dbReference>
<evidence type="ECO:0000256" key="10">
    <source>
        <dbReference type="SAM" id="SignalP"/>
    </source>
</evidence>
<dbReference type="AlphaFoldDB" id="E6SSL7"/>
<name>E6SSL7_BACT6</name>
<evidence type="ECO:0000256" key="8">
    <source>
        <dbReference type="PROSITE-ProRule" id="PRU01360"/>
    </source>
</evidence>